<organism evidence="1">
    <name type="scientific">viral metagenome</name>
    <dbReference type="NCBI Taxonomy" id="1070528"/>
    <lineage>
        <taxon>unclassified sequences</taxon>
        <taxon>metagenomes</taxon>
        <taxon>organismal metagenomes</taxon>
    </lineage>
</organism>
<proteinExistence type="predicted"/>
<name>A0A6M3K207_9ZZZZ</name>
<evidence type="ECO:0000313" key="1">
    <source>
        <dbReference type="EMBL" id="QJA75352.1"/>
    </source>
</evidence>
<reference evidence="1" key="1">
    <citation type="submission" date="2020-03" db="EMBL/GenBank/DDBJ databases">
        <title>The deep terrestrial virosphere.</title>
        <authorList>
            <person name="Holmfeldt K."/>
            <person name="Nilsson E."/>
            <person name="Simone D."/>
            <person name="Lopez-Fernandez M."/>
            <person name="Wu X."/>
            <person name="de Brujin I."/>
            <person name="Lundin D."/>
            <person name="Andersson A."/>
            <person name="Bertilsson S."/>
            <person name="Dopson M."/>
        </authorList>
    </citation>
    <scope>NUCLEOTIDE SEQUENCE</scope>
    <source>
        <strain evidence="1">MM415A01807</strain>
    </source>
</reference>
<accession>A0A6M3K207</accession>
<sequence>MYALIVFDLSKVAKDYEDAHAVAFQIKNFLDELSHSIELTTGDEKILESAFLFDVGNGLTNLRHMIANLERRNVPYKVLFLNDKPNFTT</sequence>
<protein>
    <submittedName>
        <fullName evidence="1">Uncharacterized protein</fullName>
    </submittedName>
</protein>
<dbReference type="AlphaFoldDB" id="A0A6M3K207"/>
<gene>
    <name evidence="1" type="ORF">MM415A01807_0002</name>
</gene>
<dbReference type="EMBL" id="MT142158">
    <property type="protein sequence ID" value="QJA75352.1"/>
    <property type="molecule type" value="Genomic_DNA"/>
</dbReference>